<evidence type="ECO:0000313" key="2">
    <source>
        <dbReference type="Proteomes" id="UP001281147"/>
    </source>
</evidence>
<accession>A0ACC3N7Z0</accession>
<dbReference type="EMBL" id="JAUTXU010000073">
    <property type="protein sequence ID" value="KAK3711889.1"/>
    <property type="molecule type" value="Genomic_DNA"/>
</dbReference>
<keyword evidence="2" id="KW-1185">Reference proteome</keyword>
<protein>
    <submittedName>
        <fullName evidence="1">Uncharacterized protein</fullName>
    </submittedName>
</protein>
<reference evidence="1" key="1">
    <citation type="submission" date="2023-07" db="EMBL/GenBank/DDBJ databases">
        <title>Black Yeasts Isolated from many extreme environments.</title>
        <authorList>
            <person name="Coleine C."/>
            <person name="Stajich J.E."/>
            <person name="Selbmann L."/>
        </authorList>
    </citation>
    <scope>NUCLEOTIDE SEQUENCE</scope>
    <source>
        <strain evidence="1">CCFEE 5714</strain>
    </source>
</reference>
<comment type="caution">
    <text evidence="1">The sequence shown here is derived from an EMBL/GenBank/DDBJ whole genome shotgun (WGS) entry which is preliminary data.</text>
</comment>
<dbReference type="Proteomes" id="UP001281147">
    <property type="component" value="Unassembled WGS sequence"/>
</dbReference>
<sequence length="299" mass="32143">MQVQPLSPQQPVSSNEPPLSAVTANGAAGAYEAETVSDMMRPIAMDHTVEEKDDTATGSLLEHAPINTTTSRAFQQAQNSQGSLFNKRGGRRGLNNQTKRPVCEFYLEGRCKYGNACHNYHPPGLPSGGSDCEQRKKAKDEASAPPSVGTDEQPSKLTTPRVCPTRGGRRGVRRTVVSSQGATPPTHQQAADAEASVPSPHTYEEQQPTVLDENTVTDDGQATGLSYPLVQGASAVGPEQHLPKSDDSEWEQCGRSWVETVVTDLKGMEKADQLDILQQLGLTSEEQIIVWAALEALPS</sequence>
<name>A0ACC3N7Z0_9PEZI</name>
<proteinExistence type="predicted"/>
<organism evidence="1 2">
    <name type="scientific">Vermiconidia calcicola</name>
    <dbReference type="NCBI Taxonomy" id="1690605"/>
    <lineage>
        <taxon>Eukaryota</taxon>
        <taxon>Fungi</taxon>
        <taxon>Dikarya</taxon>
        <taxon>Ascomycota</taxon>
        <taxon>Pezizomycotina</taxon>
        <taxon>Dothideomycetes</taxon>
        <taxon>Dothideomycetidae</taxon>
        <taxon>Mycosphaerellales</taxon>
        <taxon>Extremaceae</taxon>
        <taxon>Vermiconidia</taxon>
    </lineage>
</organism>
<gene>
    <name evidence="1" type="ORF">LTR37_009407</name>
</gene>
<evidence type="ECO:0000313" key="1">
    <source>
        <dbReference type="EMBL" id="KAK3711889.1"/>
    </source>
</evidence>